<keyword evidence="2" id="KW-0812">Transmembrane</keyword>
<evidence type="ECO:0000313" key="4">
    <source>
        <dbReference type="Proteomes" id="UP000192578"/>
    </source>
</evidence>
<accession>A0A1W0WTY7</accession>
<gene>
    <name evidence="3" type="ORF">BV898_07309</name>
</gene>
<organism evidence="3 4">
    <name type="scientific">Hypsibius exemplaris</name>
    <name type="common">Freshwater tardigrade</name>
    <dbReference type="NCBI Taxonomy" id="2072580"/>
    <lineage>
        <taxon>Eukaryota</taxon>
        <taxon>Metazoa</taxon>
        <taxon>Ecdysozoa</taxon>
        <taxon>Tardigrada</taxon>
        <taxon>Eutardigrada</taxon>
        <taxon>Parachela</taxon>
        <taxon>Hypsibioidea</taxon>
        <taxon>Hypsibiidae</taxon>
        <taxon>Hypsibius</taxon>
    </lineage>
</organism>
<feature type="transmembrane region" description="Helical" evidence="2">
    <location>
        <begin position="97"/>
        <end position="123"/>
    </location>
</feature>
<feature type="transmembrane region" description="Helical" evidence="2">
    <location>
        <begin position="12"/>
        <end position="32"/>
    </location>
</feature>
<dbReference type="OrthoDB" id="10585633at2759"/>
<evidence type="ECO:0000313" key="3">
    <source>
        <dbReference type="EMBL" id="OQV18679.1"/>
    </source>
</evidence>
<dbReference type="Proteomes" id="UP000192578">
    <property type="component" value="Unassembled WGS sequence"/>
</dbReference>
<feature type="region of interest" description="Disordered" evidence="1">
    <location>
        <begin position="213"/>
        <end position="304"/>
    </location>
</feature>
<evidence type="ECO:0008006" key="5">
    <source>
        <dbReference type="Google" id="ProtNLM"/>
    </source>
</evidence>
<dbReference type="EMBL" id="MTYJ01000047">
    <property type="protein sequence ID" value="OQV18679.1"/>
    <property type="molecule type" value="Genomic_DNA"/>
</dbReference>
<name>A0A1W0WTY7_HYPEX</name>
<evidence type="ECO:0000256" key="2">
    <source>
        <dbReference type="SAM" id="Phobius"/>
    </source>
</evidence>
<protein>
    <recommendedName>
        <fullName evidence="5">Transmembrane protein</fullName>
    </recommendedName>
</protein>
<feature type="transmembrane region" description="Helical" evidence="2">
    <location>
        <begin position="144"/>
        <end position="172"/>
    </location>
</feature>
<keyword evidence="2" id="KW-0472">Membrane</keyword>
<proteinExistence type="predicted"/>
<feature type="transmembrane region" description="Helical" evidence="2">
    <location>
        <begin position="44"/>
        <end position="65"/>
    </location>
</feature>
<sequence>MAVDYMNISAMGLILMTLGSLSIGLEIGVVMAGRSDGRGTHLHLVGSGIWGGCFSLLAGILTMMAESRLHPLLPPGAKRENITIRHKFHVVPFYRKFFLALFALSVGGFCSAIITISISSALVSETQTACDYQHVHQLWLYFELFCYSGIASIVLIPIAIFLLPLHLIMIVFCARTVRQPYWICKEDYEQLQQARLSGTSSVSSLVQLSNAARHSQTASPTRPSTSPPYPGQSSSSINAGGGERKFQFGPARTAGKSQSLRQSSSATAVGTSVNYHRSVSEMPGEACGHFTAPSGGPFQSPSRT</sequence>
<keyword evidence="2" id="KW-1133">Transmembrane helix</keyword>
<feature type="compositionally biased region" description="Polar residues" evidence="1">
    <location>
        <begin position="255"/>
        <end position="277"/>
    </location>
</feature>
<keyword evidence="4" id="KW-1185">Reference proteome</keyword>
<comment type="caution">
    <text evidence="3">The sequence shown here is derived from an EMBL/GenBank/DDBJ whole genome shotgun (WGS) entry which is preliminary data.</text>
</comment>
<evidence type="ECO:0000256" key="1">
    <source>
        <dbReference type="SAM" id="MobiDB-lite"/>
    </source>
</evidence>
<dbReference type="AlphaFoldDB" id="A0A1W0WTY7"/>
<reference evidence="4" key="1">
    <citation type="submission" date="2017-01" db="EMBL/GenBank/DDBJ databases">
        <title>Comparative genomics of anhydrobiosis in the tardigrade Hypsibius dujardini.</title>
        <authorList>
            <person name="Yoshida Y."/>
            <person name="Koutsovoulos G."/>
            <person name="Laetsch D."/>
            <person name="Stevens L."/>
            <person name="Kumar S."/>
            <person name="Horikawa D."/>
            <person name="Ishino K."/>
            <person name="Komine S."/>
            <person name="Tomita M."/>
            <person name="Blaxter M."/>
            <person name="Arakawa K."/>
        </authorList>
    </citation>
    <scope>NUCLEOTIDE SEQUENCE [LARGE SCALE GENOMIC DNA]</scope>
    <source>
        <strain evidence="4">Z151</strain>
    </source>
</reference>